<keyword evidence="6" id="KW-0418">Kinase</keyword>
<evidence type="ECO:0000256" key="2">
    <source>
        <dbReference type="ARBA" id="ARBA00004370"/>
    </source>
</evidence>
<dbReference type="PROSITE" id="PS50109">
    <property type="entry name" value="HIS_KIN"/>
    <property type="match status" value="1"/>
</dbReference>
<dbReference type="PANTHER" id="PTHR45339:SF5">
    <property type="entry name" value="HISTIDINE KINASE"/>
    <property type="match status" value="1"/>
</dbReference>
<dbReference type="Proteomes" id="UP001479520">
    <property type="component" value="Chromosome"/>
</dbReference>
<dbReference type="PRINTS" id="PR00344">
    <property type="entry name" value="BCTRLSENSOR"/>
</dbReference>
<evidence type="ECO:0000313" key="14">
    <source>
        <dbReference type="Proteomes" id="UP001479520"/>
    </source>
</evidence>
<dbReference type="SUPFAM" id="SSF55874">
    <property type="entry name" value="ATPase domain of HSP90 chaperone/DNA topoisomerase II/histidine kinase"/>
    <property type="match status" value="1"/>
</dbReference>
<feature type="domain" description="Response regulatory" evidence="11">
    <location>
        <begin position="672"/>
        <end position="789"/>
    </location>
</feature>
<accession>A0ABZ2XKC3</accession>
<dbReference type="GO" id="GO:0005524">
    <property type="term" value="F:ATP binding"/>
    <property type="evidence" value="ECO:0007669"/>
    <property type="project" value="UniProtKB-KW"/>
</dbReference>
<dbReference type="Gene3D" id="1.10.287.130">
    <property type="match status" value="1"/>
</dbReference>
<comment type="catalytic activity">
    <reaction evidence="1">
        <text>ATP + protein L-histidine = ADP + protein N-phospho-L-histidine.</text>
        <dbReference type="EC" id="2.7.13.3"/>
    </reaction>
</comment>
<evidence type="ECO:0000256" key="5">
    <source>
        <dbReference type="ARBA" id="ARBA00022679"/>
    </source>
</evidence>
<evidence type="ECO:0000256" key="6">
    <source>
        <dbReference type="ARBA" id="ARBA00022777"/>
    </source>
</evidence>
<keyword evidence="13" id="KW-0547">Nucleotide-binding</keyword>
<dbReference type="CDD" id="cd00082">
    <property type="entry name" value="HisKA"/>
    <property type="match status" value="1"/>
</dbReference>
<comment type="subcellular location">
    <subcellularLocation>
        <location evidence="2">Membrane</location>
    </subcellularLocation>
</comment>
<evidence type="ECO:0000256" key="8">
    <source>
        <dbReference type="SAM" id="Coils"/>
    </source>
</evidence>
<dbReference type="InterPro" id="IPR003661">
    <property type="entry name" value="HisK_dim/P_dom"/>
</dbReference>
<keyword evidence="8" id="KW-0175">Coiled coil</keyword>
<dbReference type="EC" id="2.7.13.3" evidence="3"/>
<keyword evidence="13" id="KW-0067">ATP-binding</keyword>
<evidence type="ECO:0000259" key="10">
    <source>
        <dbReference type="PROSITE" id="PS50109"/>
    </source>
</evidence>
<keyword evidence="9" id="KW-0812">Transmembrane</keyword>
<dbReference type="InterPro" id="IPR011006">
    <property type="entry name" value="CheY-like_superfamily"/>
</dbReference>
<dbReference type="EMBL" id="CP151406">
    <property type="protein sequence ID" value="WZJ23074.1"/>
    <property type="molecule type" value="Genomic_DNA"/>
</dbReference>
<keyword evidence="9" id="KW-1133">Transmembrane helix</keyword>
<dbReference type="CDD" id="cd16922">
    <property type="entry name" value="HATPase_EvgS-ArcB-TorS-like"/>
    <property type="match status" value="1"/>
</dbReference>
<evidence type="ECO:0000259" key="12">
    <source>
        <dbReference type="PROSITE" id="PS50885"/>
    </source>
</evidence>
<dbReference type="PROSITE" id="PS50110">
    <property type="entry name" value="RESPONSE_REGULATORY"/>
    <property type="match status" value="1"/>
</dbReference>
<dbReference type="CDD" id="cd06225">
    <property type="entry name" value="HAMP"/>
    <property type="match status" value="1"/>
</dbReference>
<dbReference type="Pfam" id="PF02518">
    <property type="entry name" value="HATPase_c"/>
    <property type="match status" value="1"/>
</dbReference>
<feature type="domain" description="HAMP" evidence="12">
    <location>
        <begin position="296"/>
        <end position="348"/>
    </location>
</feature>
<evidence type="ECO:0000256" key="1">
    <source>
        <dbReference type="ARBA" id="ARBA00000085"/>
    </source>
</evidence>
<dbReference type="Gene3D" id="6.10.340.10">
    <property type="match status" value="1"/>
</dbReference>
<dbReference type="InterPro" id="IPR004358">
    <property type="entry name" value="Sig_transdc_His_kin-like_C"/>
</dbReference>
<dbReference type="Pfam" id="PF00672">
    <property type="entry name" value="HAMP"/>
    <property type="match status" value="1"/>
</dbReference>
<sequence length="794" mass="87669">MKLTRTPGFRQKINLSFAVLILLVAINAMVGVYTAYFIAGQVRLQEGVASLMDDMLRIRDATDQFVRQHSRHAENETFAALDSVRQRVATMPDSSERFAAILPQIDDYRLQFQKYVVERDRRAALESRVRELGRRMQAALADSRIRQDVAFDRQGFDDVLRLVLSLQWYGQQPELAAPTVAGGTLADIHQALERLRSSAPGRQADREAQRQLYRMLQDASDYVNSFESYLGYRSLTAESEHRLAETASRLHAIALQVSEDTRVEIQRLIPTSIGLMVLVFLVMLVAAGVLATSLRRSILQPILSLIGTARSITHGNLHERAALTVKDEIGELAASFNQMTDSLRSAREELEQRVDERTRQLADTNARLQDEIAVRTASQAALGEYQVHLEQMVAERTRELQTAKDMAESANRAKSIFLANMSHELRTPMNGIMGMIALAQKHLVDAKPLDLLDKAQRSAQRLLGVLNDILDLSKIEAERLSLECAPFRLDVVLDNLSALFAHKAEEKGLLLRFDVAPALAGQRFMGDPLRLEQILINLLGNAIKFTERGEVTLRITAGAQTGVGRSLRFAVSDTGIGISAEERARIFSAFEQADGSMTRRYGGTGLGLAICRRLVSLMHGEIGVDSEPGQGSVFWFTVCLPEAAASADEATAVELADEFSEMALRQRFTGSDILVVEDEPINQEVIRELLAGAGLNVDLATDGLQAVTMAAEKSYALILMDMQMPNLDGPGATRAIRAGQGASRQAPIVAMTANVFEEDRRLCREAGMDDHLGKPVVPRLLFDKVLHWLSAGSA</sequence>
<dbReference type="InterPro" id="IPR003594">
    <property type="entry name" value="HATPase_dom"/>
</dbReference>
<dbReference type="InterPro" id="IPR005467">
    <property type="entry name" value="His_kinase_dom"/>
</dbReference>
<keyword evidence="9" id="KW-0472">Membrane</keyword>
<dbReference type="SUPFAM" id="SSF47384">
    <property type="entry name" value="Homodimeric domain of signal transducing histidine kinase"/>
    <property type="match status" value="1"/>
</dbReference>
<dbReference type="Gene3D" id="3.40.50.2300">
    <property type="match status" value="1"/>
</dbReference>
<keyword evidence="5" id="KW-0808">Transferase</keyword>
<dbReference type="PROSITE" id="PS50885">
    <property type="entry name" value="HAMP"/>
    <property type="match status" value="1"/>
</dbReference>
<evidence type="ECO:0000256" key="9">
    <source>
        <dbReference type="SAM" id="Phobius"/>
    </source>
</evidence>
<dbReference type="Pfam" id="PF00512">
    <property type="entry name" value="HisKA"/>
    <property type="match status" value="1"/>
</dbReference>
<keyword evidence="4 7" id="KW-0597">Phosphoprotein</keyword>
<evidence type="ECO:0000256" key="3">
    <source>
        <dbReference type="ARBA" id="ARBA00012438"/>
    </source>
</evidence>
<dbReference type="Pfam" id="PF00072">
    <property type="entry name" value="Response_reg"/>
    <property type="match status" value="1"/>
</dbReference>
<dbReference type="InterPro" id="IPR036890">
    <property type="entry name" value="HATPase_C_sf"/>
</dbReference>
<dbReference type="Gene3D" id="3.30.565.10">
    <property type="entry name" value="Histidine kinase-like ATPase, C-terminal domain"/>
    <property type="match status" value="1"/>
</dbReference>
<keyword evidence="14" id="KW-1185">Reference proteome</keyword>
<evidence type="ECO:0000256" key="7">
    <source>
        <dbReference type="PROSITE-ProRule" id="PRU00169"/>
    </source>
</evidence>
<dbReference type="RefSeq" id="WP_281982692.1">
    <property type="nucleotide sequence ID" value="NZ_CALFBA010000046.1"/>
</dbReference>
<reference evidence="13 14" key="1">
    <citation type="submission" date="2024-04" db="EMBL/GenBank/DDBJ databases">
        <title>Dissimilatory iodate-reducing microorganisms contribute to the enrichment of iodine in groundwater.</title>
        <authorList>
            <person name="Jiang Z."/>
        </authorList>
    </citation>
    <scope>NUCLEOTIDE SEQUENCE [LARGE SCALE GENOMIC DNA]</scope>
    <source>
        <strain evidence="13 14">NCP973</strain>
    </source>
</reference>
<name>A0ABZ2XKC3_9RHOO</name>
<dbReference type="SMART" id="SM00304">
    <property type="entry name" value="HAMP"/>
    <property type="match status" value="1"/>
</dbReference>
<dbReference type="SMART" id="SM00448">
    <property type="entry name" value="REC"/>
    <property type="match status" value="1"/>
</dbReference>
<dbReference type="PANTHER" id="PTHR45339">
    <property type="entry name" value="HYBRID SIGNAL TRANSDUCTION HISTIDINE KINASE J"/>
    <property type="match status" value="1"/>
</dbReference>
<dbReference type="InterPro" id="IPR001789">
    <property type="entry name" value="Sig_transdc_resp-reg_receiver"/>
</dbReference>
<feature type="coiled-coil region" evidence="8">
    <location>
        <begin position="333"/>
        <end position="367"/>
    </location>
</feature>
<dbReference type="InterPro" id="IPR003660">
    <property type="entry name" value="HAMP_dom"/>
</dbReference>
<dbReference type="InterPro" id="IPR036097">
    <property type="entry name" value="HisK_dim/P_sf"/>
</dbReference>
<dbReference type="SMART" id="SM00387">
    <property type="entry name" value="HATPase_c"/>
    <property type="match status" value="1"/>
</dbReference>
<dbReference type="SUPFAM" id="SSF158472">
    <property type="entry name" value="HAMP domain-like"/>
    <property type="match status" value="1"/>
</dbReference>
<feature type="transmembrane region" description="Helical" evidence="9">
    <location>
        <begin position="273"/>
        <end position="294"/>
    </location>
</feature>
<proteinExistence type="predicted"/>
<protein>
    <recommendedName>
        <fullName evidence="3">histidine kinase</fullName>
        <ecNumber evidence="3">2.7.13.3</ecNumber>
    </recommendedName>
</protein>
<feature type="modified residue" description="4-aspartylphosphate" evidence="7">
    <location>
        <position position="721"/>
    </location>
</feature>
<dbReference type="SUPFAM" id="SSF52172">
    <property type="entry name" value="CheY-like"/>
    <property type="match status" value="1"/>
</dbReference>
<dbReference type="CDD" id="cd17546">
    <property type="entry name" value="REC_hyHK_CKI1_RcsC-like"/>
    <property type="match status" value="1"/>
</dbReference>
<evidence type="ECO:0000313" key="13">
    <source>
        <dbReference type="EMBL" id="WZJ23074.1"/>
    </source>
</evidence>
<dbReference type="SMART" id="SM00388">
    <property type="entry name" value="HisKA"/>
    <property type="match status" value="1"/>
</dbReference>
<gene>
    <name evidence="13" type="ORF">AADV58_07970</name>
</gene>
<organism evidence="13 14">
    <name type="scientific">Azonexus hydrophilus</name>
    <dbReference type="NCBI Taxonomy" id="418702"/>
    <lineage>
        <taxon>Bacteria</taxon>
        <taxon>Pseudomonadati</taxon>
        <taxon>Pseudomonadota</taxon>
        <taxon>Betaproteobacteria</taxon>
        <taxon>Rhodocyclales</taxon>
        <taxon>Azonexaceae</taxon>
        <taxon>Azonexus</taxon>
    </lineage>
</organism>
<feature type="domain" description="Histidine kinase" evidence="10">
    <location>
        <begin position="420"/>
        <end position="642"/>
    </location>
</feature>
<evidence type="ECO:0000259" key="11">
    <source>
        <dbReference type="PROSITE" id="PS50110"/>
    </source>
</evidence>
<evidence type="ECO:0000256" key="4">
    <source>
        <dbReference type="ARBA" id="ARBA00022553"/>
    </source>
</evidence>